<organism evidence="7 8">
    <name type="scientific">Bacillus lumedeiriae</name>
    <dbReference type="NCBI Taxonomy" id="3058829"/>
    <lineage>
        <taxon>Bacteria</taxon>
        <taxon>Bacillati</taxon>
        <taxon>Bacillota</taxon>
        <taxon>Bacilli</taxon>
        <taxon>Bacillales</taxon>
        <taxon>Bacillaceae</taxon>
        <taxon>Bacillus</taxon>
    </lineage>
</organism>
<evidence type="ECO:0000313" key="7">
    <source>
        <dbReference type="EMBL" id="MFK2826677.1"/>
    </source>
</evidence>
<evidence type="ECO:0000259" key="5">
    <source>
        <dbReference type="Pfam" id="PF00389"/>
    </source>
</evidence>
<dbReference type="PROSITE" id="PS00671">
    <property type="entry name" value="D_2_HYDROXYACID_DH_3"/>
    <property type="match status" value="1"/>
</dbReference>
<protein>
    <submittedName>
        <fullName evidence="7">C-terminal binding protein</fullName>
    </submittedName>
</protein>
<dbReference type="PANTHER" id="PTHR43761:SF1">
    <property type="entry name" value="D-ISOMER SPECIFIC 2-HYDROXYACID DEHYDROGENASE CATALYTIC DOMAIN-CONTAINING PROTEIN-RELATED"/>
    <property type="match status" value="1"/>
</dbReference>
<dbReference type="Proteomes" id="UP001619911">
    <property type="component" value="Unassembled WGS sequence"/>
</dbReference>
<feature type="domain" description="D-isomer specific 2-hydroxyacid dehydrogenase NAD-binding" evidence="6">
    <location>
        <begin position="114"/>
        <end position="289"/>
    </location>
</feature>
<dbReference type="InterPro" id="IPR050418">
    <property type="entry name" value="D-iso_2-hydroxyacid_DH_PdxB"/>
</dbReference>
<dbReference type="Pfam" id="PF02826">
    <property type="entry name" value="2-Hacid_dh_C"/>
    <property type="match status" value="1"/>
</dbReference>
<gene>
    <name evidence="7" type="ORF">QYG89_13555</name>
</gene>
<dbReference type="InterPro" id="IPR006140">
    <property type="entry name" value="D-isomer_DH_NAD-bd"/>
</dbReference>
<dbReference type="Pfam" id="PF00389">
    <property type="entry name" value="2-Hacid_dh"/>
    <property type="match status" value="1"/>
</dbReference>
<dbReference type="InterPro" id="IPR029753">
    <property type="entry name" value="D-isomer_DH_CS"/>
</dbReference>
<dbReference type="Gene3D" id="3.40.50.720">
    <property type="entry name" value="NAD(P)-binding Rossmann-like Domain"/>
    <property type="match status" value="2"/>
</dbReference>
<name>A0ABW8IAZ4_9BACI</name>
<evidence type="ECO:0000256" key="3">
    <source>
        <dbReference type="ARBA" id="ARBA00023027"/>
    </source>
</evidence>
<comment type="caution">
    <text evidence="7">The sequence shown here is derived from an EMBL/GenBank/DDBJ whole genome shotgun (WGS) entry which is preliminary data.</text>
</comment>
<reference evidence="7 8" key="1">
    <citation type="submission" date="2023-07" db="EMBL/GenBank/DDBJ databases">
        <title>Bacillus lucianemedeirus sp. nov, a new species isolated from an immunobiological production facility.</title>
        <authorList>
            <person name="Costa L.V."/>
            <person name="Miranda R.V.S.L."/>
            <person name="Brandao M.L.L."/>
            <person name="Reis C.M.F."/>
            <person name="Frazao A.M."/>
            <person name="Cruz F.V."/>
            <person name="Baio P.V.P."/>
            <person name="Veras J.F.C."/>
            <person name="Ramos J.N."/>
            <person name="Vieira V."/>
        </authorList>
    </citation>
    <scope>NUCLEOTIDE SEQUENCE [LARGE SCALE GENOMIC DNA]</scope>
    <source>
        <strain evidence="7 8">B190/17</strain>
    </source>
</reference>
<evidence type="ECO:0000256" key="1">
    <source>
        <dbReference type="ARBA" id="ARBA00005854"/>
    </source>
</evidence>
<evidence type="ECO:0000313" key="8">
    <source>
        <dbReference type="Proteomes" id="UP001619911"/>
    </source>
</evidence>
<evidence type="ECO:0000259" key="6">
    <source>
        <dbReference type="Pfam" id="PF02826"/>
    </source>
</evidence>
<sequence length="328" mass="37040">MKKRRPIVWILDDEWSSHQLEKDFYQQHGFEVKITKSDTLEKDIPQYAPYADGVVVQVGFPCREDLIDQLQACKVIAVPGVGYNHVDVEAAARKGITVANVPDYCVEEVSDHTIALMFALTRQLSSYHHKVRDGKWDPLDTQPIHRFSEKTIGLLGFGRIARMVAAKLKPFGVRLLAHDEYVFDEIFDMYGVTPVSLTELMQLSNVLSLHVPLNEETNNLLNYERLKLMPKGSFIINTCRGGVVNEEALQKLIQEGHLAGAGLDVLEKEPPERDHPLLKMDEVIITPHASYVSEESLVELRERTCQVIVEGIQGKALNSALKQEKVNM</sequence>
<keyword evidence="8" id="KW-1185">Reference proteome</keyword>
<dbReference type="InterPro" id="IPR006139">
    <property type="entry name" value="D-isomer_2_OHA_DH_cat_dom"/>
</dbReference>
<dbReference type="SUPFAM" id="SSF51735">
    <property type="entry name" value="NAD(P)-binding Rossmann-fold domains"/>
    <property type="match status" value="1"/>
</dbReference>
<dbReference type="CDD" id="cd05299">
    <property type="entry name" value="CtBP_dh"/>
    <property type="match status" value="1"/>
</dbReference>
<dbReference type="SUPFAM" id="SSF52283">
    <property type="entry name" value="Formate/glycerate dehydrogenase catalytic domain-like"/>
    <property type="match status" value="1"/>
</dbReference>
<accession>A0ABW8IAZ4</accession>
<keyword evidence="3" id="KW-0520">NAD</keyword>
<evidence type="ECO:0000256" key="4">
    <source>
        <dbReference type="RuleBase" id="RU003719"/>
    </source>
</evidence>
<dbReference type="EMBL" id="JAUIYO010000013">
    <property type="protein sequence ID" value="MFK2826677.1"/>
    <property type="molecule type" value="Genomic_DNA"/>
</dbReference>
<feature type="domain" description="D-isomer specific 2-hydroxyacid dehydrogenase catalytic" evidence="5">
    <location>
        <begin position="18"/>
        <end position="321"/>
    </location>
</feature>
<proteinExistence type="inferred from homology"/>
<keyword evidence="2 4" id="KW-0560">Oxidoreductase</keyword>
<comment type="similarity">
    <text evidence="1 4">Belongs to the D-isomer specific 2-hydroxyacid dehydrogenase family.</text>
</comment>
<dbReference type="PANTHER" id="PTHR43761">
    <property type="entry name" value="D-ISOMER SPECIFIC 2-HYDROXYACID DEHYDROGENASE FAMILY PROTEIN (AFU_ORTHOLOGUE AFUA_1G13630)"/>
    <property type="match status" value="1"/>
</dbReference>
<dbReference type="InterPro" id="IPR036291">
    <property type="entry name" value="NAD(P)-bd_dom_sf"/>
</dbReference>
<dbReference type="RefSeq" id="WP_404318226.1">
    <property type="nucleotide sequence ID" value="NZ_JAUIYO010000013.1"/>
</dbReference>
<dbReference type="InterPro" id="IPR043322">
    <property type="entry name" value="CtBP"/>
</dbReference>
<evidence type="ECO:0000256" key="2">
    <source>
        <dbReference type="ARBA" id="ARBA00023002"/>
    </source>
</evidence>